<organism evidence="1 2">
    <name type="scientific">Dallia pectoralis</name>
    <name type="common">Alaska blackfish</name>
    <dbReference type="NCBI Taxonomy" id="75939"/>
    <lineage>
        <taxon>Eukaryota</taxon>
        <taxon>Metazoa</taxon>
        <taxon>Chordata</taxon>
        <taxon>Craniata</taxon>
        <taxon>Vertebrata</taxon>
        <taxon>Euteleostomi</taxon>
        <taxon>Actinopterygii</taxon>
        <taxon>Neopterygii</taxon>
        <taxon>Teleostei</taxon>
        <taxon>Protacanthopterygii</taxon>
        <taxon>Esociformes</taxon>
        <taxon>Umbridae</taxon>
        <taxon>Dallia</taxon>
    </lineage>
</organism>
<reference evidence="1" key="1">
    <citation type="submission" date="2021-05" db="EMBL/GenBank/DDBJ databases">
        <authorList>
            <person name="Pan Q."/>
            <person name="Jouanno E."/>
            <person name="Zahm M."/>
            <person name="Klopp C."/>
            <person name="Cabau C."/>
            <person name="Louis A."/>
            <person name="Berthelot C."/>
            <person name="Parey E."/>
            <person name="Roest Crollius H."/>
            <person name="Montfort J."/>
            <person name="Robinson-Rechavi M."/>
            <person name="Bouchez O."/>
            <person name="Lampietro C."/>
            <person name="Lopez Roques C."/>
            <person name="Donnadieu C."/>
            <person name="Postlethwait J."/>
            <person name="Bobe J."/>
            <person name="Dillon D."/>
            <person name="Chandos A."/>
            <person name="von Hippel F."/>
            <person name="Guiguen Y."/>
        </authorList>
    </citation>
    <scope>NUCLEOTIDE SEQUENCE</scope>
    <source>
        <strain evidence="1">YG-Jan2019</strain>
    </source>
</reference>
<name>A0ACC2GXJ4_DALPE</name>
<evidence type="ECO:0000313" key="2">
    <source>
        <dbReference type="Proteomes" id="UP001157502"/>
    </source>
</evidence>
<dbReference type="Proteomes" id="UP001157502">
    <property type="component" value="Chromosome 8"/>
</dbReference>
<accession>A0ACC2GXJ4</accession>
<dbReference type="EMBL" id="CM055735">
    <property type="protein sequence ID" value="KAJ8008504.1"/>
    <property type="molecule type" value="Genomic_DNA"/>
</dbReference>
<proteinExistence type="predicted"/>
<keyword evidence="2" id="KW-1185">Reference proteome</keyword>
<comment type="caution">
    <text evidence="1">The sequence shown here is derived from an EMBL/GenBank/DDBJ whole genome shotgun (WGS) entry which is preliminary data.</text>
</comment>
<evidence type="ECO:0000313" key="1">
    <source>
        <dbReference type="EMBL" id="KAJ8008504.1"/>
    </source>
</evidence>
<gene>
    <name evidence="1" type="ORF">DPEC_G00105570</name>
</gene>
<sequence>MVKPKVSSDSPWCCVTVTMATLTVLLLVSVVSALVDADKHKCPKKWFGFESKCFLIDKTSRTWRDAEHNCVSLGEILESEHQSNSYSGHLASVHSPEEFQYLQALTQAVRLPLWIGGSARAGQWSWVDGSKFNYKNWAKGKPENFDPERKSCIQMNYGEKQRWNDETCVKKFPSLCSLRTE</sequence>
<protein>
    <submittedName>
        <fullName evidence="1">Uncharacterized protein</fullName>
    </submittedName>
</protein>